<sequence>MMQVAGTRLPHHYYISFTITTFPFTITTFPLLLLLSLSLQTIAQYFLNSSHKLHFPVHLHAISVLLRHMLVGFLHFCACMSM</sequence>
<protein>
    <submittedName>
        <fullName evidence="2">Uncharacterized protein</fullName>
    </submittedName>
</protein>
<name>A0A397UN40_9GLOM</name>
<dbReference type="AlphaFoldDB" id="A0A397UN40"/>
<gene>
    <name evidence="2" type="ORF">C2G38_2105718</name>
</gene>
<keyword evidence="1" id="KW-1133">Transmembrane helix</keyword>
<evidence type="ECO:0000313" key="3">
    <source>
        <dbReference type="Proteomes" id="UP000266673"/>
    </source>
</evidence>
<feature type="transmembrane region" description="Helical" evidence="1">
    <location>
        <begin position="12"/>
        <end position="37"/>
    </location>
</feature>
<accession>A0A397UN40</accession>
<evidence type="ECO:0000256" key="1">
    <source>
        <dbReference type="SAM" id="Phobius"/>
    </source>
</evidence>
<comment type="caution">
    <text evidence="2">The sequence shown here is derived from an EMBL/GenBank/DDBJ whole genome shotgun (WGS) entry which is preliminary data.</text>
</comment>
<dbReference type="EMBL" id="QKWP01001233">
    <property type="protein sequence ID" value="RIB10567.1"/>
    <property type="molecule type" value="Genomic_DNA"/>
</dbReference>
<dbReference type="Proteomes" id="UP000266673">
    <property type="component" value="Unassembled WGS sequence"/>
</dbReference>
<evidence type="ECO:0000313" key="2">
    <source>
        <dbReference type="EMBL" id="RIB10567.1"/>
    </source>
</evidence>
<reference evidence="2 3" key="1">
    <citation type="submission" date="2018-06" db="EMBL/GenBank/DDBJ databases">
        <title>Comparative genomics reveals the genomic features of Rhizophagus irregularis, R. cerebriforme, R. diaphanum and Gigaspora rosea, and their symbiotic lifestyle signature.</title>
        <authorList>
            <person name="Morin E."/>
            <person name="San Clemente H."/>
            <person name="Chen E.C.H."/>
            <person name="De La Providencia I."/>
            <person name="Hainaut M."/>
            <person name="Kuo A."/>
            <person name="Kohler A."/>
            <person name="Murat C."/>
            <person name="Tang N."/>
            <person name="Roy S."/>
            <person name="Loubradou J."/>
            <person name="Henrissat B."/>
            <person name="Grigoriev I.V."/>
            <person name="Corradi N."/>
            <person name="Roux C."/>
            <person name="Martin F.M."/>
        </authorList>
    </citation>
    <scope>NUCLEOTIDE SEQUENCE [LARGE SCALE GENOMIC DNA]</scope>
    <source>
        <strain evidence="2 3">DAOM 194757</strain>
    </source>
</reference>
<organism evidence="2 3">
    <name type="scientific">Gigaspora rosea</name>
    <dbReference type="NCBI Taxonomy" id="44941"/>
    <lineage>
        <taxon>Eukaryota</taxon>
        <taxon>Fungi</taxon>
        <taxon>Fungi incertae sedis</taxon>
        <taxon>Mucoromycota</taxon>
        <taxon>Glomeromycotina</taxon>
        <taxon>Glomeromycetes</taxon>
        <taxon>Diversisporales</taxon>
        <taxon>Gigasporaceae</taxon>
        <taxon>Gigaspora</taxon>
    </lineage>
</organism>
<feature type="transmembrane region" description="Helical" evidence="1">
    <location>
        <begin position="57"/>
        <end position="78"/>
    </location>
</feature>
<keyword evidence="3" id="KW-1185">Reference proteome</keyword>
<keyword evidence="1" id="KW-0812">Transmembrane</keyword>
<keyword evidence="1" id="KW-0472">Membrane</keyword>
<proteinExistence type="predicted"/>